<dbReference type="Pfam" id="PF09076">
    <property type="entry name" value="Crystall_2"/>
    <property type="match status" value="1"/>
</dbReference>
<dbReference type="InterPro" id="IPR015161">
    <property type="entry name" value="Sklp_toxin_b/g_crystallin"/>
</dbReference>
<dbReference type="EMBL" id="SMLD01000117">
    <property type="protein sequence ID" value="TDE38828.1"/>
    <property type="molecule type" value="Genomic_DNA"/>
</dbReference>
<proteinExistence type="predicted"/>
<dbReference type="Proteomes" id="UP000295136">
    <property type="component" value="Unassembled WGS sequence"/>
</dbReference>
<dbReference type="InterPro" id="IPR015791">
    <property type="entry name" value="Antimic/Inh_G_crystallin-like"/>
</dbReference>
<dbReference type="RefSeq" id="WP_132636684.1">
    <property type="nucleotide sequence ID" value="NZ_SMLD01000117.1"/>
</dbReference>
<name>A0A4R5EV42_9ACTN</name>
<dbReference type="Gene3D" id="2.60.20.30">
    <property type="match status" value="1"/>
</dbReference>
<evidence type="ECO:0000313" key="3">
    <source>
        <dbReference type="EMBL" id="TDE38828.1"/>
    </source>
</evidence>
<protein>
    <submittedName>
        <fullName evidence="3">Oxidoreductase</fullName>
    </submittedName>
</protein>
<keyword evidence="1" id="KW-0732">Signal</keyword>
<dbReference type="SUPFAM" id="SSF49695">
    <property type="entry name" value="gamma-Crystallin-like"/>
    <property type="match status" value="1"/>
</dbReference>
<feature type="domain" description="Streptomyces killer toxin-like beta/gamma crystallin" evidence="2">
    <location>
        <begin position="54"/>
        <end position="116"/>
    </location>
</feature>
<keyword evidence="4" id="KW-1185">Reference proteome</keyword>
<feature type="chain" id="PRO_5020443765" evidence="1">
    <location>
        <begin position="32"/>
        <end position="116"/>
    </location>
</feature>
<dbReference type="AlphaFoldDB" id="A0A4R5EV42"/>
<evidence type="ECO:0000259" key="2">
    <source>
        <dbReference type="Pfam" id="PF09076"/>
    </source>
</evidence>
<organism evidence="3 4">
    <name type="scientific">Nonomuraea mesophila</name>
    <dbReference type="NCBI Taxonomy" id="2530382"/>
    <lineage>
        <taxon>Bacteria</taxon>
        <taxon>Bacillati</taxon>
        <taxon>Actinomycetota</taxon>
        <taxon>Actinomycetes</taxon>
        <taxon>Streptosporangiales</taxon>
        <taxon>Streptosporangiaceae</taxon>
        <taxon>Nonomuraea</taxon>
    </lineage>
</organism>
<gene>
    <name evidence="3" type="ORF">E1295_33270</name>
</gene>
<feature type="signal peptide" evidence="1">
    <location>
        <begin position="1"/>
        <end position="31"/>
    </location>
</feature>
<sequence length="116" mass="12929">MPGMKKLRSCFVVAAMAAVFAVNLPAGTAHAINIVNCGNRTDLLKFTGHDGNQTVTRVRCYANKGTMSVRLWADQISTGNNDIEYLDYNGAKVRIKRWTIMYFPNRPPHVDTITIL</sequence>
<comment type="caution">
    <text evidence="3">The sequence shown here is derived from an EMBL/GenBank/DDBJ whole genome shotgun (WGS) entry which is preliminary data.</text>
</comment>
<accession>A0A4R5EV42</accession>
<evidence type="ECO:0000313" key="4">
    <source>
        <dbReference type="Proteomes" id="UP000295136"/>
    </source>
</evidence>
<dbReference type="InterPro" id="IPR011024">
    <property type="entry name" value="G_crystallin-like"/>
</dbReference>
<reference evidence="3 4" key="1">
    <citation type="submission" date="2019-03" db="EMBL/GenBank/DDBJ databases">
        <title>Draft genome sequences of novel Actinobacteria.</title>
        <authorList>
            <person name="Sahin N."/>
            <person name="Ay H."/>
            <person name="Saygin H."/>
        </authorList>
    </citation>
    <scope>NUCLEOTIDE SEQUENCE [LARGE SCALE GENOMIC DNA]</scope>
    <source>
        <strain evidence="3 4">6K102</strain>
    </source>
</reference>
<evidence type="ECO:0000256" key="1">
    <source>
        <dbReference type="SAM" id="SignalP"/>
    </source>
</evidence>